<dbReference type="AlphaFoldDB" id="A0A1R0KCZ7"/>
<dbReference type="InterPro" id="IPR051082">
    <property type="entry name" value="Pentapeptide-BTB/POZ_domain"/>
</dbReference>
<proteinExistence type="predicted"/>
<keyword evidence="2" id="KW-1185">Reference proteome</keyword>
<dbReference type="EMBL" id="MQUQ01000054">
    <property type="protein sequence ID" value="OLZ42790.1"/>
    <property type="molecule type" value="Genomic_DNA"/>
</dbReference>
<dbReference type="Proteomes" id="UP000187486">
    <property type="component" value="Unassembled WGS sequence"/>
</dbReference>
<comment type="caution">
    <text evidence="1">The sequence shown here is derived from an EMBL/GenBank/DDBJ whole genome shotgun (WGS) entry which is preliminary data.</text>
</comment>
<name>A0A1R0KCZ7_9PSEU</name>
<dbReference type="PANTHER" id="PTHR14136">
    <property type="entry name" value="BTB_POZ DOMAIN-CONTAINING PROTEIN KCTD9"/>
    <property type="match status" value="1"/>
</dbReference>
<accession>A0A1R0KCZ7</accession>
<dbReference type="Gene3D" id="2.160.20.80">
    <property type="entry name" value="E3 ubiquitin-protein ligase SopA"/>
    <property type="match status" value="1"/>
</dbReference>
<evidence type="ECO:0000313" key="1">
    <source>
        <dbReference type="EMBL" id="OLZ42790.1"/>
    </source>
</evidence>
<dbReference type="PANTHER" id="PTHR14136:SF17">
    <property type="entry name" value="BTB_POZ DOMAIN-CONTAINING PROTEIN KCTD9"/>
    <property type="match status" value="1"/>
</dbReference>
<reference evidence="1 2" key="1">
    <citation type="submission" date="2016-01" db="EMBL/GenBank/DDBJ databases">
        <title>Amycolatopsis coloradensis genome sequencing and assembly.</title>
        <authorList>
            <person name="Mayilraj S."/>
        </authorList>
    </citation>
    <scope>NUCLEOTIDE SEQUENCE [LARGE SCALE GENOMIC DNA]</scope>
    <source>
        <strain evidence="1 2">DSM 44225</strain>
    </source>
</reference>
<evidence type="ECO:0000313" key="2">
    <source>
        <dbReference type="Proteomes" id="UP000187486"/>
    </source>
</evidence>
<dbReference type="Pfam" id="PF00805">
    <property type="entry name" value="Pentapeptide"/>
    <property type="match status" value="2"/>
</dbReference>
<evidence type="ECO:0008006" key="3">
    <source>
        <dbReference type="Google" id="ProtNLM"/>
    </source>
</evidence>
<protein>
    <recommendedName>
        <fullName evidence="3">Pentapeptide repeat-containing protein</fullName>
    </recommendedName>
</protein>
<organism evidence="1 2">
    <name type="scientific">Amycolatopsis coloradensis</name>
    <dbReference type="NCBI Taxonomy" id="76021"/>
    <lineage>
        <taxon>Bacteria</taxon>
        <taxon>Bacillati</taxon>
        <taxon>Actinomycetota</taxon>
        <taxon>Actinomycetes</taxon>
        <taxon>Pseudonocardiales</taxon>
        <taxon>Pseudonocardiaceae</taxon>
        <taxon>Amycolatopsis</taxon>
    </lineage>
</organism>
<sequence>MVTALTAIGALIFTGLSLNATRDQVAAAHRQNEVAQQGQYTDRYTKAVEQLDQAGPEHLQTRLGGIYALQRLAVDSPRDHPTITNVLVTFITSTIQRAAGPAGPGSGCPPSTAPDIQVALTAFFERNRSHDAGTTPDRGIPLEAACLAHVKAVSAHLTDANLIAANLNEADLRQADLRQANLGTARLASANLSNADLRDAFLYGAFLYGAKLNYADLRGVDLHGADLRGADLREADLRWANLSHADLRGARLGGIQHEGTNIDKAITDSTTTGKWW</sequence>
<dbReference type="InterPro" id="IPR001646">
    <property type="entry name" value="5peptide_repeat"/>
</dbReference>
<dbReference type="STRING" id="76021.BS329_41610"/>
<dbReference type="SUPFAM" id="SSF141571">
    <property type="entry name" value="Pentapeptide repeat-like"/>
    <property type="match status" value="1"/>
</dbReference>
<gene>
    <name evidence="1" type="ORF">BS329_41610</name>
</gene>